<dbReference type="EMBL" id="CP013344">
    <property type="protein sequence ID" value="AMU90973.1"/>
    <property type="molecule type" value="Genomic_DNA"/>
</dbReference>
<dbReference type="Pfam" id="PF04958">
    <property type="entry name" value="AstA"/>
    <property type="match status" value="1"/>
</dbReference>
<sequence length="78" mass="8726">MGGVFLHPEARSGGHGQLHARSRYLFIAQHREGFGRDIVVELRGWTDGGTSPFWEAVRRNFCGSDFRAADRHNATQGN</sequence>
<keyword evidence="3" id="KW-0012">Acyltransferase</keyword>
<dbReference type="GO" id="GO:0006527">
    <property type="term" value="P:L-arginine catabolic process"/>
    <property type="evidence" value="ECO:0007669"/>
    <property type="project" value="InterPro"/>
</dbReference>
<reference evidence="4 5" key="2">
    <citation type="journal article" date="2016" name="Genome Announc.">
        <title>Complete Genome Sequence of Sphingopyxis macrogoltabida Strain 203N (NBRC 111659), a Polyethylene Glycol Degrader.</title>
        <authorList>
            <person name="Ohtsubo Y."/>
            <person name="Nonoyama S."/>
            <person name="Nagata Y."/>
            <person name="Numata M."/>
            <person name="Tsuchikane K."/>
            <person name="Hosoyama A."/>
            <person name="Yamazoe A."/>
            <person name="Tsuda M."/>
            <person name="Fujita N."/>
            <person name="Kawai F."/>
        </authorList>
    </citation>
    <scope>NUCLEOTIDE SEQUENCE [LARGE SCALE GENOMIC DNA]</scope>
    <source>
        <strain evidence="4 5">203N</strain>
    </source>
</reference>
<evidence type="ECO:0000256" key="3">
    <source>
        <dbReference type="ARBA" id="ARBA00023315"/>
    </source>
</evidence>
<keyword evidence="1" id="KW-0056">Arginine metabolism</keyword>
<organism evidence="4 5">
    <name type="scientific">Sphingopyxis macrogoltabida</name>
    <name type="common">Sphingomonas macrogoltabidus</name>
    <dbReference type="NCBI Taxonomy" id="33050"/>
    <lineage>
        <taxon>Bacteria</taxon>
        <taxon>Pseudomonadati</taxon>
        <taxon>Pseudomonadota</taxon>
        <taxon>Alphaproteobacteria</taxon>
        <taxon>Sphingomonadales</taxon>
        <taxon>Sphingomonadaceae</taxon>
        <taxon>Sphingopyxis</taxon>
    </lineage>
</organism>
<dbReference type="PANTHER" id="PTHR30420:SF1">
    <property type="entry name" value="ARGININE N-SUCCINYLTRANSFERASE"/>
    <property type="match status" value="1"/>
</dbReference>
<evidence type="ECO:0000256" key="2">
    <source>
        <dbReference type="ARBA" id="ARBA00022679"/>
    </source>
</evidence>
<name>A0AAC9FFZ0_SPHMC</name>
<dbReference type="InterPro" id="IPR007041">
    <property type="entry name" value="Arg_succinylTrfase_AstA/AruG"/>
</dbReference>
<evidence type="ECO:0000313" key="5">
    <source>
        <dbReference type="Proteomes" id="UP000076088"/>
    </source>
</evidence>
<gene>
    <name evidence="4" type="ORF">ATM17_18315</name>
</gene>
<accession>A0AAC9FFZ0</accession>
<dbReference type="Proteomes" id="UP000076088">
    <property type="component" value="Chromosome"/>
</dbReference>
<evidence type="ECO:0000256" key="1">
    <source>
        <dbReference type="ARBA" id="ARBA00022503"/>
    </source>
</evidence>
<dbReference type="PANTHER" id="PTHR30420">
    <property type="entry name" value="N-SUCCINYLARGININE DIHYDROLASE"/>
    <property type="match status" value="1"/>
</dbReference>
<keyword evidence="5" id="KW-1185">Reference proteome</keyword>
<evidence type="ECO:0000313" key="4">
    <source>
        <dbReference type="EMBL" id="AMU90973.1"/>
    </source>
</evidence>
<dbReference type="SUPFAM" id="SSF55729">
    <property type="entry name" value="Acyl-CoA N-acyltransferases (Nat)"/>
    <property type="match status" value="1"/>
</dbReference>
<reference evidence="5" key="1">
    <citation type="submission" date="2015-11" db="EMBL/GenBank/DDBJ databases">
        <title>Complete genome sequence of a polyethylene-glycol degrader Sphingopyxis macrogoltabida 203N (NBRC 111659).</title>
        <authorList>
            <person name="Yoshiyuki O."/>
            <person name="Shouta N."/>
            <person name="Nagata Y."/>
            <person name="Numata M."/>
            <person name="Tsuchikane K."/>
            <person name="Hosoyama A."/>
            <person name="Yamazoe A."/>
            <person name="Tsuda M."/>
            <person name="Fujita N."/>
            <person name="Kawai F."/>
        </authorList>
    </citation>
    <scope>NUCLEOTIDE SEQUENCE [LARGE SCALE GENOMIC DNA]</scope>
    <source>
        <strain evidence="5">203N</strain>
    </source>
</reference>
<dbReference type="AlphaFoldDB" id="A0AAC9FFZ0"/>
<keyword evidence="2" id="KW-0808">Transferase</keyword>
<dbReference type="InterPro" id="IPR016181">
    <property type="entry name" value="Acyl_CoA_acyltransferase"/>
</dbReference>
<proteinExistence type="predicted"/>
<dbReference type="GO" id="GO:0008791">
    <property type="term" value="F:arginine N-succinyltransferase activity"/>
    <property type="evidence" value="ECO:0007669"/>
    <property type="project" value="InterPro"/>
</dbReference>
<protein>
    <submittedName>
        <fullName evidence="4">Uncharacterized protein</fullName>
    </submittedName>
</protein>